<comment type="subcellular location">
    <subcellularLocation>
        <location evidence="1">Cell membrane</location>
        <topology evidence="1">Multi-pass membrane protein</topology>
    </subcellularLocation>
</comment>
<dbReference type="Pfam" id="PF00001">
    <property type="entry name" value="7tm_1"/>
    <property type="match status" value="1"/>
</dbReference>
<dbReference type="STRING" id="94237.ENSMMOP00000011685"/>
<comment type="similarity">
    <text evidence="13">Belongs to the G-protein coupled receptor 1 family.</text>
</comment>
<dbReference type="GO" id="GO:0005886">
    <property type="term" value="C:plasma membrane"/>
    <property type="evidence" value="ECO:0007669"/>
    <property type="project" value="UniProtKB-SubCell"/>
</dbReference>
<keyword evidence="2" id="KW-1003">Cell membrane</keyword>
<dbReference type="Proteomes" id="UP000261620">
    <property type="component" value="Unplaced"/>
</dbReference>
<accession>A0A3Q4B2N2</accession>
<dbReference type="Gene3D" id="1.20.1070.10">
    <property type="entry name" value="Rhodopsin 7-helix transmembrane proteins"/>
    <property type="match status" value="1"/>
</dbReference>
<protein>
    <recommendedName>
        <fullName evidence="15">G-protein coupled receptors family 1 profile domain-containing protein</fullName>
    </recommendedName>
</protein>
<evidence type="ECO:0000256" key="6">
    <source>
        <dbReference type="ARBA" id="ARBA00023136"/>
    </source>
</evidence>
<dbReference type="PROSITE" id="PS00237">
    <property type="entry name" value="G_PROTEIN_RECEP_F1_1"/>
    <property type="match status" value="1"/>
</dbReference>
<keyword evidence="3 13" id="KW-0812">Transmembrane</keyword>
<evidence type="ECO:0000259" key="15">
    <source>
        <dbReference type="PROSITE" id="PS50262"/>
    </source>
</evidence>
<evidence type="ECO:0000256" key="13">
    <source>
        <dbReference type="RuleBase" id="RU000688"/>
    </source>
</evidence>
<feature type="transmembrane region" description="Helical" evidence="14">
    <location>
        <begin position="176"/>
        <end position="199"/>
    </location>
</feature>
<dbReference type="CDD" id="cd15089">
    <property type="entry name" value="7tmA_Delta_opioid_R"/>
    <property type="match status" value="1"/>
</dbReference>
<name>A0A3Q4B2N2_MOLML</name>
<dbReference type="PANTHER" id="PTHR24229:SF2">
    <property type="entry name" value="DELTA-TYPE OPIOID RECEPTOR"/>
    <property type="match status" value="1"/>
</dbReference>
<reference evidence="16" key="1">
    <citation type="submission" date="2025-08" db="UniProtKB">
        <authorList>
            <consortium name="Ensembl"/>
        </authorList>
    </citation>
    <scope>IDENTIFICATION</scope>
</reference>
<evidence type="ECO:0000313" key="17">
    <source>
        <dbReference type="Proteomes" id="UP000261620"/>
    </source>
</evidence>
<evidence type="ECO:0000256" key="7">
    <source>
        <dbReference type="ARBA" id="ARBA00023139"/>
    </source>
</evidence>
<keyword evidence="7" id="KW-0564">Palmitate</keyword>
<dbReference type="InterPro" id="IPR001418">
    <property type="entry name" value="Opioid_rcpt"/>
</dbReference>
<dbReference type="PROSITE" id="PS50262">
    <property type="entry name" value="G_PROTEIN_RECEP_F1_2"/>
    <property type="match status" value="1"/>
</dbReference>
<keyword evidence="5 13" id="KW-0297">G-protein coupled receptor</keyword>
<dbReference type="GO" id="GO:0038046">
    <property type="term" value="F:G protein-coupled enkephalin receptor activity"/>
    <property type="evidence" value="ECO:0007669"/>
    <property type="project" value="TreeGrafter"/>
</dbReference>
<evidence type="ECO:0000256" key="12">
    <source>
        <dbReference type="ARBA" id="ARBA00023288"/>
    </source>
</evidence>
<dbReference type="GO" id="GO:0042923">
    <property type="term" value="F:neuropeptide binding"/>
    <property type="evidence" value="ECO:0007669"/>
    <property type="project" value="TreeGrafter"/>
</dbReference>
<keyword evidence="9 13" id="KW-0675">Receptor</keyword>
<dbReference type="SUPFAM" id="SSF81321">
    <property type="entry name" value="Family A G protein-coupled receptor-like"/>
    <property type="match status" value="1"/>
</dbReference>
<feature type="domain" description="G-protein coupled receptors family 1 profile" evidence="15">
    <location>
        <begin position="77"/>
        <end position="320"/>
    </location>
</feature>
<evidence type="ECO:0000256" key="5">
    <source>
        <dbReference type="ARBA" id="ARBA00023040"/>
    </source>
</evidence>
<proteinExistence type="inferred from homology"/>
<evidence type="ECO:0000256" key="9">
    <source>
        <dbReference type="ARBA" id="ARBA00023170"/>
    </source>
</evidence>
<dbReference type="PRINTS" id="PR00384">
    <property type="entry name" value="OPIOIDR"/>
</dbReference>
<evidence type="ECO:0000256" key="1">
    <source>
        <dbReference type="ARBA" id="ARBA00004651"/>
    </source>
</evidence>
<dbReference type="InterPro" id="IPR000276">
    <property type="entry name" value="GPCR_Rhodpsn"/>
</dbReference>
<feature type="transmembrane region" description="Helical" evidence="14">
    <location>
        <begin position="260"/>
        <end position="285"/>
    </location>
</feature>
<dbReference type="InterPro" id="IPR017452">
    <property type="entry name" value="GPCR_Rhodpsn_7TM"/>
</dbReference>
<evidence type="ECO:0000256" key="11">
    <source>
        <dbReference type="ARBA" id="ARBA00023224"/>
    </source>
</evidence>
<dbReference type="GO" id="GO:0007218">
    <property type="term" value="P:neuropeptide signaling pathway"/>
    <property type="evidence" value="ECO:0007669"/>
    <property type="project" value="TreeGrafter"/>
</dbReference>
<dbReference type="AlphaFoldDB" id="A0A3Q4B2N2"/>
<dbReference type="OMA" id="WGNGTAW"/>
<feature type="transmembrane region" description="Helical" evidence="14">
    <location>
        <begin position="97"/>
        <end position="115"/>
    </location>
</feature>
<dbReference type="Ensembl" id="ENSMMOT00000011883.1">
    <property type="protein sequence ID" value="ENSMMOP00000011685.1"/>
    <property type="gene ID" value="ENSMMOG00000008981.1"/>
</dbReference>
<dbReference type="GO" id="GO:0043005">
    <property type="term" value="C:neuron projection"/>
    <property type="evidence" value="ECO:0007669"/>
    <property type="project" value="TreeGrafter"/>
</dbReference>
<evidence type="ECO:0000256" key="14">
    <source>
        <dbReference type="SAM" id="Phobius"/>
    </source>
</evidence>
<organism evidence="16 17">
    <name type="scientific">Mola mola</name>
    <name type="common">Ocean sunfish</name>
    <name type="synonym">Tetraodon mola</name>
    <dbReference type="NCBI Taxonomy" id="94237"/>
    <lineage>
        <taxon>Eukaryota</taxon>
        <taxon>Metazoa</taxon>
        <taxon>Chordata</taxon>
        <taxon>Craniata</taxon>
        <taxon>Vertebrata</taxon>
        <taxon>Euteleostomi</taxon>
        <taxon>Actinopterygii</taxon>
        <taxon>Neopterygii</taxon>
        <taxon>Teleostei</taxon>
        <taxon>Neoteleostei</taxon>
        <taxon>Acanthomorphata</taxon>
        <taxon>Eupercaria</taxon>
        <taxon>Tetraodontiformes</taxon>
        <taxon>Molidae</taxon>
        <taxon>Mola</taxon>
    </lineage>
</organism>
<evidence type="ECO:0000256" key="3">
    <source>
        <dbReference type="ARBA" id="ARBA00022692"/>
    </source>
</evidence>
<keyword evidence="10" id="KW-0325">Glycoprotein</keyword>
<feature type="transmembrane region" description="Helical" evidence="14">
    <location>
        <begin position="135"/>
        <end position="155"/>
    </location>
</feature>
<sequence>VLCAALKGNVPECRKNLNPPSEEAAPCNVCALTEDPLQAHAATNETHTAESRDTASLIIAVCITALYSLICVVGLLGNVLVMYGVVRYTKMKTATNIYIFNLALADALATSTLPFQSAKYVMGTWPFGELLCKIVIAIDYYNMFTSIFTLTMMSVDRYIAVCHPVRALDFRTPAKAKLINVCIWILSSAVGVPVMIMAVTKETDKGSTACMLRFPKPEWYWDTVMKICVFIFAFVVPVLVITICYGLFSGSKEKDRNLRRITRMVLVVVAAFIVCWTPIHIFIIVKTMVYINHKNLLVMASWHLCIALGYINSSLNPVLYAFLDENFKRCFRDFCLLYRSRPEQSSFSRVRNSTREPVSVYTPARFLQQEEHILSQTTPVY</sequence>
<evidence type="ECO:0000256" key="2">
    <source>
        <dbReference type="ARBA" id="ARBA00022475"/>
    </source>
</evidence>
<keyword evidence="12" id="KW-0449">Lipoprotein</keyword>
<feature type="transmembrane region" description="Helical" evidence="14">
    <location>
        <begin position="57"/>
        <end position="85"/>
    </location>
</feature>
<dbReference type="FunFam" id="1.20.1070.10:FF:000014">
    <property type="entry name" value="Kappa-type opioid receptor 1"/>
    <property type="match status" value="1"/>
</dbReference>
<evidence type="ECO:0000256" key="10">
    <source>
        <dbReference type="ARBA" id="ARBA00023180"/>
    </source>
</evidence>
<feature type="transmembrane region" description="Helical" evidence="14">
    <location>
        <begin position="297"/>
        <end position="323"/>
    </location>
</feature>
<dbReference type="PRINTS" id="PR00237">
    <property type="entry name" value="GPCRRHODOPSN"/>
</dbReference>
<keyword evidence="8" id="KW-1015">Disulfide bond</keyword>
<keyword evidence="6 14" id="KW-0472">Membrane</keyword>
<keyword evidence="4 14" id="KW-1133">Transmembrane helix</keyword>
<evidence type="ECO:0000256" key="4">
    <source>
        <dbReference type="ARBA" id="ARBA00022989"/>
    </source>
</evidence>
<reference evidence="16" key="2">
    <citation type="submission" date="2025-09" db="UniProtKB">
        <authorList>
            <consortium name="Ensembl"/>
        </authorList>
    </citation>
    <scope>IDENTIFICATION</scope>
</reference>
<evidence type="ECO:0000313" key="16">
    <source>
        <dbReference type="Ensembl" id="ENSMMOP00000011685.1"/>
    </source>
</evidence>
<evidence type="ECO:0000256" key="8">
    <source>
        <dbReference type="ARBA" id="ARBA00023157"/>
    </source>
</evidence>
<keyword evidence="17" id="KW-1185">Reference proteome</keyword>
<dbReference type="PANTHER" id="PTHR24229">
    <property type="entry name" value="NEUROPEPTIDES RECEPTOR"/>
    <property type="match status" value="1"/>
</dbReference>
<feature type="transmembrane region" description="Helical" evidence="14">
    <location>
        <begin position="219"/>
        <end position="248"/>
    </location>
</feature>
<keyword evidence="11 13" id="KW-0807">Transducer</keyword>